<reference evidence="1" key="1">
    <citation type="journal article" date="2021" name="Sci. Rep.">
        <title>Diploid genomic architecture of Nitzschia inconspicua, an elite biomass production diatom.</title>
        <authorList>
            <person name="Oliver A."/>
            <person name="Podell S."/>
            <person name="Pinowska A."/>
            <person name="Traller J.C."/>
            <person name="Smith S.R."/>
            <person name="McClure R."/>
            <person name="Beliaev A."/>
            <person name="Bohutskyi P."/>
            <person name="Hill E.A."/>
            <person name="Rabines A."/>
            <person name="Zheng H."/>
            <person name="Allen L.Z."/>
            <person name="Kuo A."/>
            <person name="Grigoriev I.V."/>
            <person name="Allen A.E."/>
            <person name="Hazlebeck D."/>
            <person name="Allen E.E."/>
        </authorList>
    </citation>
    <scope>NUCLEOTIDE SEQUENCE</scope>
    <source>
        <strain evidence="1">Hildebrandi</strain>
    </source>
</reference>
<dbReference type="PANTHER" id="PTHR31690">
    <property type="entry name" value="FUCOSE MUTAROTASE"/>
    <property type="match status" value="1"/>
</dbReference>
<dbReference type="OrthoDB" id="10011710at2759"/>
<dbReference type="InterPro" id="IPR050443">
    <property type="entry name" value="RbsD/FucU_mutarotase"/>
</dbReference>
<comment type="caution">
    <text evidence="1">The sequence shown here is derived from an EMBL/GenBank/DDBJ whole genome shotgun (WGS) entry which is preliminary data.</text>
</comment>
<name>A0A9K3LSL9_9STRA</name>
<evidence type="ECO:0000313" key="2">
    <source>
        <dbReference type="Proteomes" id="UP000693970"/>
    </source>
</evidence>
<dbReference type="Pfam" id="PF05025">
    <property type="entry name" value="RbsD_FucU"/>
    <property type="match status" value="1"/>
</dbReference>
<dbReference type="GO" id="GO:0016857">
    <property type="term" value="F:racemase and epimerase activity, acting on carbohydrates and derivatives"/>
    <property type="evidence" value="ECO:0007669"/>
    <property type="project" value="TreeGrafter"/>
</dbReference>
<gene>
    <name evidence="1" type="ORF">IV203_028431</name>
</gene>
<dbReference type="GO" id="GO:0006004">
    <property type="term" value="P:fucose metabolic process"/>
    <property type="evidence" value="ECO:0007669"/>
    <property type="project" value="TreeGrafter"/>
</dbReference>
<protein>
    <submittedName>
        <fullName evidence="1">Transport protein RbsD/fucU</fullName>
    </submittedName>
</protein>
<organism evidence="1 2">
    <name type="scientific">Nitzschia inconspicua</name>
    <dbReference type="NCBI Taxonomy" id="303405"/>
    <lineage>
        <taxon>Eukaryota</taxon>
        <taxon>Sar</taxon>
        <taxon>Stramenopiles</taxon>
        <taxon>Ochrophyta</taxon>
        <taxon>Bacillariophyta</taxon>
        <taxon>Bacillariophyceae</taxon>
        <taxon>Bacillariophycidae</taxon>
        <taxon>Bacillariales</taxon>
        <taxon>Bacillariaceae</taxon>
        <taxon>Nitzschia</taxon>
    </lineage>
</organism>
<sequence length="162" mass="17451">MGLLKGIDPLLTADLLWVLRSMGHGDKICICDCNFPAYQVSTQTTSQKLVSLSSVSLPVAIDAIVGVLPLDHFVQHPARIMSPSPGMALPSEAVQVKAETQSSITKHAPAVVLSTLDRFDFYDEARTCFAIVQTSERRPYGNIILQKGVIGPDGTDLMPSSL</sequence>
<keyword evidence="2" id="KW-1185">Reference proteome</keyword>
<reference evidence="1" key="2">
    <citation type="submission" date="2021-04" db="EMBL/GenBank/DDBJ databases">
        <authorList>
            <person name="Podell S."/>
        </authorList>
    </citation>
    <scope>NUCLEOTIDE SEQUENCE</scope>
    <source>
        <strain evidence="1">Hildebrandi</strain>
    </source>
</reference>
<dbReference type="InterPro" id="IPR007721">
    <property type="entry name" value="RbsD_FucU"/>
</dbReference>
<evidence type="ECO:0000313" key="1">
    <source>
        <dbReference type="EMBL" id="KAG7365761.1"/>
    </source>
</evidence>
<dbReference type="PANTHER" id="PTHR31690:SF4">
    <property type="entry name" value="FUCOSE MUTAROTASE"/>
    <property type="match status" value="1"/>
</dbReference>
<dbReference type="Proteomes" id="UP000693970">
    <property type="component" value="Unassembled WGS sequence"/>
</dbReference>
<dbReference type="EMBL" id="JAGRRH010000007">
    <property type="protein sequence ID" value="KAG7365761.1"/>
    <property type="molecule type" value="Genomic_DNA"/>
</dbReference>
<dbReference type="GO" id="GO:0042806">
    <property type="term" value="F:fucose binding"/>
    <property type="evidence" value="ECO:0007669"/>
    <property type="project" value="TreeGrafter"/>
</dbReference>
<accession>A0A9K3LSL9</accession>
<proteinExistence type="predicted"/>
<dbReference type="AlphaFoldDB" id="A0A9K3LSL9"/>